<reference evidence="3" key="1">
    <citation type="journal article" date="2023" name="Mol. Phylogenet. Evol.">
        <title>Genome-scale phylogeny and comparative genomics of the fungal order Sordariales.</title>
        <authorList>
            <person name="Hensen N."/>
            <person name="Bonometti L."/>
            <person name="Westerberg I."/>
            <person name="Brannstrom I.O."/>
            <person name="Guillou S."/>
            <person name="Cros-Aarteil S."/>
            <person name="Calhoun S."/>
            <person name="Haridas S."/>
            <person name="Kuo A."/>
            <person name="Mondo S."/>
            <person name="Pangilinan J."/>
            <person name="Riley R."/>
            <person name="LaButti K."/>
            <person name="Andreopoulos B."/>
            <person name="Lipzen A."/>
            <person name="Chen C."/>
            <person name="Yan M."/>
            <person name="Daum C."/>
            <person name="Ng V."/>
            <person name="Clum A."/>
            <person name="Steindorff A."/>
            <person name="Ohm R.A."/>
            <person name="Martin F."/>
            <person name="Silar P."/>
            <person name="Natvig D.O."/>
            <person name="Lalanne C."/>
            <person name="Gautier V."/>
            <person name="Ament-Velasquez S.L."/>
            <person name="Kruys A."/>
            <person name="Hutchinson M.I."/>
            <person name="Powell A.J."/>
            <person name="Barry K."/>
            <person name="Miller A.N."/>
            <person name="Grigoriev I.V."/>
            <person name="Debuchy R."/>
            <person name="Gladieux P."/>
            <person name="Hiltunen Thoren M."/>
            <person name="Johannesson H."/>
        </authorList>
    </citation>
    <scope>NUCLEOTIDE SEQUENCE</scope>
    <source>
        <strain evidence="3">CBS 232.78</strain>
    </source>
</reference>
<organism evidence="3 4">
    <name type="scientific">Podospora didyma</name>
    <dbReference type="NCBI Taxonomy" id="330526"/>
    <lineage>
        <taxon>Eukaryota</taxon>
        <taxon>Fungi</taxon>
        <taxon>Dikarya</taxon>
        <taxon>Ascomycota</taxon>
        <taxon>Pezizomycotina</taxon>
        <taxon>Sordariomycetes</taxon>
        <taxon>Sordariomycetidae</taxon>
        <taxon>Sordariales</taxon>
        <taxon>Podosporaceae</taxon>
        <taxon>Podospora</taxon>
    </lineage>
</organism>
<feature type="domain" description="NACHT-NTPase and P-loop NTPases N-terminal" evidence="2">
    <location>
        <begin position="10"/>
        <end position="131"/>
    </location>
</feature>
<dbReference type="InterPro" id="IPR031352">
    <property type="entry name" value="SesA"/>
</dbReference>
<dbReference type="Pfam" id="PF17107">
    <property type="entry name" value="SesA"/>
    <property type="match status" value="1"/>
</dbReference>
<evidence type="ECO:0000256" key="1">
    <source>
        <dbReference type="SAM" id="MobiDB-lite"/>
    </source>
</evidence>
<name>A0AAE0U779_9PEZI</name>
<dbReference type="EMBL" id="JAULSW010000001">
    <property type="protein sequence ID" value="KAK3393546.1"/>
    <property type="molecule type" value="Genomic_DNA"/>
</dbReference>
<reference evidence="3" key="2">
    <citation type="submission" date="2023-06" db="EMBL/GenBank/DDBJ databases">
        <authorList>
            <consortium name="Lawrence Berkeley National Laboratory"/>
            <person name="Haridas S."/>
            <person name="Hensen N."/>
            <person name="Bonometti L."/>
            <person name="Westerberg I."/>
            <person name="Brannstrom I.O."/>
            <person name="Guillou S."/>
            <person name="Cros-Aarteil S."/>
            <person name="Calhoun S."/>
            <person name="Kuo A."/>
            <person name="Mondo S."/>
            <person name="Pangilinan J."/>
            <person name="Riley R."/>
            <person name="LaButti K."/>
            <person name="Andreopoulos B."/>
            <person name="Lipzen A."/>
            <person name="Chen C."/>
            <person name="Yanf M."/>
            <person name="Daum C."/>
            <person name="Ng V."/>
            <person name="Clum A."/>
            <person name="Steindorff A."/>
            <person name="Ohm R."/>
            <person name="Martin F."/>
            <person name="Silar P."/>
            <person name="Natvig D."/>
            <person name="Lalanne C."/>
            <person name="Gautier V."/>
            <person name="Ament-velasquez S.L."/>
            <person name="Kruys A."/>
            <person name="Hutchinson M.I."/>
            <person name="Powell A.J."/>
            <person name="Barry K."/>
            <person name="Miller A.N."/>
            <person name="Grigoriev I.V."/>
            <person name="Debuchy R."/>
            <person name="Gladieux P."/>
            <person name="Thoren M.H."/>
            <person name="Johannesson H."/>
        </authorList>
    </citation>
    <scope>NUCLEOTIDE SEQUENCE</scope>
    <source>
        <strain evidence="3">CBS 232.78</strain>
    </source>
</reference>
<protein>
    <recommendedName>
        <fullName evidence="2">NACHT-NTPase and P-loop NTPases N-terminal domain-containing protein</fullName>
    </recommendedName>
</protein>
<evidence type="ECO:0000259" key="2">
    <source>
        <dbReference type="Pfam" id="PF17107"/>
    </source>
</evidence>
<comment type="caution">
    <text evidence="3">The sequence shown here is derived from an EMBL/GenBank/DDBJ whole genome shotgun (WGS) entry which is preliminary data.</text>
</comment>
<dbReference type="Proteomes" id="UP001285441">
    <property type="component" value="Unassembled WGS sequence"/>
</dbReference>
<proteinExistence type="predicted"/>
<dbReference type="AlphaFoldDB" id="A0AAE0U779"/>
<keyword evidence="4" id="KW-1185">Reference proteome</keyword>
<accession>A0AAE0U779</accession>
<feature type="region of interest" description="Disordered" evidence="1">
    <location>
        <begin position="152"/>
        <end position="182"/>
    </location>
</feature>
<gene>
    <name evidence="3" type="ORF">B0H63DRAFT_19467</name>
</gene>
<feature type="compositionally biased region" description="Low complexity" evidence="1">
    <location>
        <begin position="170"/>
        <end position="182"/>
    </location>
</feature>
<evidence type="ECO:0000313" key="4">
    <source>
        <dbReference type="Proteomes" id="UP001285441"/>
    </source>
</evidence>
<evidence type="ECO:0000313" key="3">
    <source>
        <dbReference type="EMBL" id="KAK3393546.1"/>
    </source>
</evidence>
<sequence length="234" mass="24835">MLPTEIIGLIAAIIDIIEGAIHVYRTASDASGLPQSLRDAAARLPLIKDTLSTAVRGLGEDQPQDLYDAMRACLEGSRRKAQKLEKIFREVVPRLEHSSWAERLVKATRATTKEGKVDRLVKGLGEDLQVLTANHALKMATRAEMKELIRAISSSSPPSPPSTDVVETGAAPANQRRAAAAPAHIAVNQKNTGAGTQNNHHGVGNQIVSAGGGAQISGVFNQPFNFSIAAPATR</sequence>